<dbReference type="Proteomes" id="UP000054266">
    <property type="component" value="Unassembled WGS sequence"/>
</dbReference>
<dbReference type="InterPro" id="IPR024500">
    <property type="entry name" value="DUF3074"/>
</dbReference>
<accession>A0A0D2D4S4</accession>
<feature type="region of interest" description="Disordered" evidence="1">
    <location>
        <begin position="105"/>
        <end position="139"/>
    </location>
</feature>
<evidence type="ECO:0000313" key="4">
    <source>
        <dbReference type="Proteomes" id="UP000054266"/>
    </source>
</evidence>
<keyword evidence="4" id="KW-1185">Reference proteome</keyword>
<dbReference type="SUPFAM" id="SSF55961">
    <property type="entry name" value="Bet v1-like"/>
    <property type="match status" value="1"/>
</dbReference>
<dbReference type="AlphaFoldDB" id="A0A0D2D4S4"/>
<evidence type="ECO:0000313" key="3">
    <source>
        <dbReference type="EMBL" id="KIW72536.1"/>
    </source>
</evidence>
<dbReference type="PANTHER" id="PTHR40370:SF1">
    <property type="entry name" value="DUF3074 DOMAIN-CONTAINING PROTEIN"/>
    <property type="match status" value="1"/>
</dbReference>
<dbReference type="Pfam" id="PF11274">
    <property type="entry name" value="DUF3074"/>
    <property type="match status" value="1"/>
</dbReference>
<dbReference type="PANTHER" id="PTHR40370">
    <property type="entry name" value="EXPRESSED PROTEIN"/>
    <property type="match status" value="1"/>
</dbReference>
<dbReference type="EMBL" id="KN846956">
    <property type="protein sequence ID" value="KIW72536.1"/>
    <property type="molecule type" value="Genomic_DNA"/>
</dbReference>
<evidence type="ECO:0000256" key="1">
    <source>
        <dbReference type="SAM" id="MobiDB-lite"/>
    </source>
</evidence>
<name>A0A0D2D4S4_9EURO</name>
<protein>
    <recommendedName>
        <fullName evidence="2">DUF3074 domain-containing protein</fullName>
    </recommendedName>
</protein>
<reference evidence="3 4" key="1">
    <citation type="submission" date="2015-01" db="EMBL/GenBank/DDBJ databases">
        <title>The Genome Sequence of Capronia semiimmersa CBS27337.</title>
        <authorList>
            <consortium name="The Broad Institute Genomics Platform"/>
            <person name="Cuomo C."/>
            <person name="de Hoog S."/>
            <person name="Gorbushina A."/>
            <person name="Stielow B."/>
            <person name="Teixiera M."/>
            <person name="Abouelleil A."/>
            <person name="Chapman S.B."/>
            <person name="Priest M."/>
            <person name="Young S.K."/>
            <person name="Wortman J."/>
            <person name="Nusbaum C."/>
            <person name="Birren B."/>
        </authorList>
    </citation>
    <scope>NUCLEOTIDE SEQUENCE [LARGE SCALE GENOMIC DNA]</scope>
    <source>
        <strain evidence="3 4">CBS 27337</strain>
    </source>
</reference>
<sequence>MATTTTQSNLVRLAPLQVGEVPAHPSLPSSEAPPRRPDILPFLLTLLDDGIDFLSSTSVIANFKHQSTKTALPSEAKVDVLTCAIAARELEQIVKWEGGATTRITADDSADGAQGPDQGPTAEQETYTRPGRSKPPARVLSGGEYWVARKSVHKDISSKDTASPGNASWKEFVYGLRDHHSRHEEDFTPNLYDAHHVCDWNGEVRDLESQGKILGKHGRQYTCVTMAIYEMCHATPPPTSARCFPVLVATASRGPDEFVAVTVPVTLGASVSAALYSSGRHAKEGKTPQQRKPVVLGIYAAVETVKRQPREGAETGVEGKEVEWIMATASDAKGNLPMWMQKMSVPGLLPKDVSYFMKWIKGVSDDEVERVKVA</sequence>
<proteinExistence type="predicted"/>
<organism evidence="3 4">
    <name type="scientific">Phialophora macrospora</name>
    <dbReference type="NCBI Taxonomy" id="1851006"/>
    <lineage>
        <taxon>Eukaryota</taxon>
        <taxon>Fungi</taxon>
        <taxon>Dikarya</taxon>
        <taxon>Ascomycota</taxon>
        <taxon>Pezizomycotina</taxon>
        <taxon>Eurotiomycetes</taxon>
        <taxon>Chaetothyriomycetidae</taxon>
        <taxon>Chaetothyriales</taxon>
        <taxon>Herpotrichiellaceae</taxon>
        <taxon>Phialophora</taxon>
    </lineage>
</organism>
<evidence type="ECO:0000259" key="2">
    <source>
        <dbReference type="Pfam" id="PF11274"/>
    </source>
</evidence>
<dbReference type="HOGENOM" id="CLU_045430_0_0_1"/>
<feature type="domain" description="DUF3074" evidence="2">
    <location>
        <begin position="146"/>
        <end position="360"/>
    </location>
</feature>
<gene>
    <name evidence="3" type="ORF">PV04_00721</name>
</gene>